<keyword evidence="4" id="KW-0805">Transcription regulation</keyword>
<keyword evidence="5" id="KW-0804">Transcription</keyword>
<dbReference type="InParanoid" id="A0A1D6H107"/>
<keyword evidence="3" id="KW-0862">Zinc</keyword>
<dbReference type="EMBL" id="CM000781">
    <property type="protein sequence ID" value="AQK68575.1"/>
    <property type="molecule type" value="Genomic_DNA"/>
</dbReference>
<evidence type="ECO:0000256" key="2">
    <source>
        <dbReference type="ARBA" id="ARBA00022771"/>
    </source>
</evidence>
<feature type="compositionally biased region" description="Polar residues" evidence="6">
    <location>
        <begin position="8"/>
        <end position="20"/>
    </location>
</feature>
<dbReference type="SMART" id="SM00614">
    <property type="entry name" value="ZnF_BED"/>
    <property type="match status" value="1"/>
</dbReference>
<evidence type="ECO:0000256" key="5">
    <source>
        <dbReference type="ARBA" id="ARBA00023163"/>
    </source>
</evidence>
<dbReference type="PANTHER" id="PTHR46481">
    <property type="entry name" value="ZINC FINGER BED DOMAIN-CONTAINING PROTEIN 4"/>
    <property type="match status" value="1"/>
</dbReference>
<proteinExistence type="predicted"/>
<dbReference type="GO" id="GO:0003677">
    <property type="term" value="F:DNA binding"/>
    <property type="evidence" value="ECO:0007669"/>
    <property type="project" value="InterPro"/>
</dbReference>
<name>A0A1D6H107_MAIZE</name>
<evidence type="ECO:0000256" key="1">
    <source>
        <dbReference type="ARBA" id="ARBA00022723"/>
    </source>
</evidence>
<dbReference type="AlphaFoldDB" id="A0A1D6H107"/>
<dbReference type="InterPro" id="IPR052035">
    <property type="entry name" value="ZnF_BED_domain_contain"/>
</dbReference>
<feature type="region of interest" description="Disordered" evidence="6">
    <location>
        <begin position="1"/>
        <end position="20"/>
    </location>
</feature>
<dbReference type="PROSITE" id="PS50808">
    <property type="entry name" value="ZF_BED"/>
    <property type="match status" value="1"/>
</dbReference>
<dbReference type="InterPro" id="IPR012337">
    <property type="entry name" value="RNaseH-like_sf"/>
</dbReference>
<dbReference type="GO" id="GO:0008270">
    <property type="term" value="F:zinc ion binding"/>
    <property type="evidence" value="ECO:0007669"/>
    <property type="project" value="UniProtKB-KW"/>
</dbReference>
<keyword evidence="2" id="KW-0863">Zinc-finger</keyword>
<dbReference type="PANTHER" id="PTHR46481:SF5">
    <property type="entry name" value="OS08G0393150 PROTEIN"/>
    <property type="match status" value="1"/>
</dbReference>
<gene>
    <name evidence="7" type="ORF">ZEAMMB73_Zm00001d015283</name>
</gene>
<evidence type="ECO:0000256" key="6">
    <source>
        <dbReference type="SAM" id="MobiDB-lite"/>
    </source>
</evidence>
<evidence type="ECO:0000256" key="4">
    <source>
        <dbReference type="ARBA" id="ARBA00023015"/>
    </source>
</evidence>
<dbReference type="Pfam" id="PF02892">
    <property type="entry name" value="zf-BED"/>
    <property type="match status" value="1"/>
</dbReference>
<protein>
    <submittedName>
        <fullName evidence="7">Zinc finger BED domain-containing protein DAYSLEEPER</fullName>
    </submittedName>
</protein>
<sequence length="354" mass="39913">MDLRISEGSGTSTTLDDQSVQSPTRRAKVWEYFEQELVEVDRVMKAVCKYCGTKLTSKRNSGTNSLRNLVADTCPKIPVEDQKRFIATMRKRPGEGSFVFDPRKTRECMVKWCISAEVAFNKFDDPFFAPWMESLQPLFSGVGRQTMRNDCIARFKMMRQELRNELQSLNSRICLTSDLWTSNQKLGYLCLTVHYIDANFILKKKTIAFKDVKYPHTGLAIEEVITKCLIEWGIKEKVFTITLDNASNNQSACDLIRESGRSDMLFGGEHLHVRCCAHILNLLVQDGMAIAHGAFDKIRDLFIPLCLDPASSNTLSASGNGEIYASFSGLLMLSRCPLPLLLASSLITDSFHCC</sequence>
<accession>A0A1D6H107</accession>
<organism evidence="7">
    <name type="scientific">Zea mays</name>
    <name type="common">Maize</name>
    <dbReference type="NCBI Taxonomy" id="4577"/>
    <lineage>
        <taxon>Eukaryota</taxon>
        <taxon>Viridiplantae</taxon>
        <taxon>Streptophyta</taxon>
        <taxon>Embryophyta</taxon>
        <taxon>Tracheophyta</taxon>
        <taxon>Spermatophyta</taxon>
        <taxon>Magnoliopsida</taxon>
        <taxon>Liliopsida</taxon>
        <taxon>Poales</taxon>
        <taxon>Poaceae</taxon>
        <taxon>PACMAD clade</taxon>
        <taxon>Panicoideae</taxon>
        <taxon>Andropogonodae</taxon>
        <taxon>Andropogoneae</taxon>
        <taxon>Tripsacinae</taxon>
        <taxon>Zea</taxon>
    </lineage>
</organism>
<dbReference type="SUPFAM" id="SSF53098">
    <property type="entry name" value="Ribonuclease H-like"/>
    <property type="match status" value="1"/>
</dbReference>
<keyword evidence="1" id="KW-0479">Metal-binding</keyword>
<dbReference type="IntAct" id="A0A1D6H107">
    <property type="interactions" value="1"/>
</dbReference>
<reference evidence="7" key="1">
    <citation type="submission" date="2015-12" db="EMBL/GenBank/DDBJ databases">
        <title>Update maize B73 reference genome by single molecule sequencing technologies.</title>
        <authorList>
            <consortium name="Maize Genome Sequencing Project"/>
            <person name="Ware D."/>
        </authorList>
    </citation>
    <scope>NUCLEOTIDE SEQUENCE</scope>
    <source>
        <tissue evidence="7">Seedling</tissue>
    </source>
</reference>
<evidence type="ECO:0000313" key="7">
    <source>
        <dbReference type="EMBL" id="AQK68575.1"/>
    </source>
</evidence>
<evidence type="ECO:0000256" key="3">
    <source>
        <dbReference type="ARBA" id="ARBA00022833"/>
    </source>
</evidence>
<dbReference type="InterPro" id="IPR003656">
    <property type="entry name" value="Znf_BED"/>
</dbReference>